<evidence type="ECO:0000256" key="3">
    <source>
        <dbReference type="RuleBase" id="RU000461"/>
    </source>
</evidence>
<keyword evidence="3" id="KW-0479">Metal-binding</keyword>
<dbReference type="InterPro" id="IPR001128">
    <property type="entry name" value="Cyt_P450"/>
</dbReference>
<dbReference type="Proteomes" id="UP001156882">
    <property type="component" value="Unassembled WGS sequence"/>
</dbReference>
<comment type="similarity">
    <text evidence="2 3">Belongs to the cytochrome P450 family.</text>
</comment>
<evidence type="ECO:0000256" key="2">
    <source>
        <dbReference type="ARBA" id="ARBA00010617"/>
    </source>
</evidence>
<keyword evidence="5" id="KW-1185">Reference proteome</keyword>
<dbReference type="EMBL" id="BSPC01000048">
    <property type="protein sequence ID" value="GLS21291.1"/>
    <property type="molecule type" value="Genomic_DNA"/>
</dbReference>
<name>A0ABQ6CSW0_9HYPH</name>
<proteinExistence type="inferred from homology"/>
<dbReference type="RefSeq" id="WP_284314340.1">
    <property type="nucleotide sequence ID" value="NZ_BSPC01000048.1"/>
</dbReference>
<dbReference type="InterPro" id="IPR017972">
    <property type="entry name" value="Cyt_P450_CS"/>
</dbReference>
<dbReference type="Pfam" id="PF00067">
    <property type="entry name" value="p450"/>
    <property type="match status" value="1"/>
</dbReference>
<accession>A0ABQ6CSW0</accession>
<evidence type="ECO:0000256" key="1">
    <source>
        <dbReference type="ARBA" id="ARBA00001971"/>
    </source>
</evidence>
<dbReference type="PANTHER" id="PTHR46696">
    <property type="entry name" value="P450, PUTATIVE (EUROFUNG)-RELATED"/>
    <property type="match status" value="1"/>
</dbReference>
<dbReference type="InterPro" id="IPR002397">
    <property type="entry name" value="Cyt_P450_B"/>
</dbReference>
<comment type="caution">
    <text evidence="4">The sequence shown here is derived from an EMBL/GenBank/DDBJ whole genome shotgun (WGS) entry which is preliminary data.</text>
</comment>
<dbReference type="InterPro" id="IPR036396">
    <property type="entry name" value="Cyt_P450_sf"/>
</dbReference>
<evidence type="ECO:0000313" key="5">
    <source>
        <dbReference type="Proteomes" id="UP001156882"/>
    </source>
</evidence>
<reference evidence="5" key="1">
    <citation type="journal article" date="2019" name="Int. J. Syst. Evol. Microbiol.">
        <title>The Global Catalogue of Microorganisms (GCM) 10K type strain sequencing project: providing services to taxonomists for standard genome sequencing and annotation.</title>
        <authorList>
            <consortium name="The Broad Institute Genomics Platform"/>
            <consortium name="The Broad Institute Genome Sequencing Center for Infectious Disease"/>
            <person name="Wu L."/>
            <person name="Ma J."/>
        </authorList>
    </citation>
    <scope>NUCLEOTIDE SEQUENCE [LARGE SCALE GENOMIC DNA]</scope>
    <source>
        <strain evidence="5">NBRC 101365</strain>
    </source>
</reference>
<sequence>MPLPPSLKIDTSRSRVALSPADPVFVQDPYPTYRAIREVAPLFFWEEYGCWCAASHQLVFDLFRDKRFGREILHVATRQELGWPEPQTHLAPFDAVDAYSMLEREPPVHTRLRTLVNRAFVSRHIERLRPRIAALAHELIDGFEPRDRVDLIEAFATPIPVILIAELLGVPASMAPQLLDWSHRMVAMYQFNRTRSIEDQAVAAAEEFSAFLRGYVRERRAAPRDDLISHLIAAEAQGDRLSEDELISTCILLLNAGHEATVHAIGNGVKAILRAGLDASTVQAGGEGLVEEMLRFDPPLHMFKRYALEDVALGPATLRKGEQVGLLLGAANHDPARFPEPERFLPGRDRPPHVSFGGGIHFCVGAPLARLELEVAVPILFERLPGLRLDGVPLYGDTYHFHGLRALEVSLGARTSSSALPSS</sequence>
<comment type="cofactor">
    <cofactor evidence="1">
        <name>heme</name>
        <dbReference type="ChEBI" id="CHEBI:30413"/>
    </cofactor>
</comment>
<keyword evidence="3" id="KW-0560">Oxidoreductase</keyword>
<dbReference type="PROSITE" id="PS00086">
    <property type="entry name" value="CYTOCHROME_P450"/>
    <property type="match status" value="1"/>
</dbReference>
<keyword evidence="3" id="KW-0503">Monooxygenase</keyword>
<keyword evidence="3" id="KW-0349">Heme</keyword>
<dbReference type="PANTHER" id="PTHR46696:SF1">
    <property type="entry name" value="CYTOCHROME P450 YJIB-RELATED"/>
    <property type="match status" value="1"/>
</dbReference>
<dbReference type="CDD" id="cd20625">
    <property type="entry name" value="CYP164-like"/>
    <property type="match status" value="1"/>
</dbReference>
<dbReference type="PRINTS" id="PR00359">
    <property type="entry name" value="BP450"/>
</dbReference>
<organism evidence="4 5">
    <name type="scientific">Labrys miyagiensis</name>
    <dbReference type="NCBI Taxonomy" id="346912"/>
    <lineage>
        <taxon>Bacteria</taxon>
        <taxon>Pseudomonadati</taxon>
        <taxon>Pseudomonadota</taxon>
        <taxon>Alphaproteobacteria</taxon>
        <taxon>Hyphomicrobiales</taxon>
        <taxon>Xanthobacteraceae</taxon>
        <taxon>Labrys</taxon>
    </lineage>
</organism>
<dbReference type="Gene3D" id="1.10.630.10">
    <property type="entry name" value="Cytochrome P450"/>
    <property type="match status" value="1"/>
</dbReference>
<evidence type="ECO:0000313" key="4">
    <source>
        <dbReference type="EMBL" id="GLS21291.1"/>
    </source>
</evidence>
<protein>
    <submittedName>
        <fullName evidence="4">Cytochrome P450</fullName>
    </submittedName>
</protein>
<keyword evidence="3" id="KW-0408">Iron</keyword>
<dbReference type="SUPFAM" id="SSF48264">
    <property type="entry name" value="Cytochrome P450"/>
    <property type="match status" value="1"/>
</dbReference>
<gene>
    <name evidence="4" type="ORF">GCM10007874_43080</name>
</gene>